<dbReference type="GO" id="GO:0030983">
    <property type="term" value="F:mismatched DNA binding"/>
    <property type="evidence" value="ECO:0007669"/>
    <property type="project" value="InterPro"/>
</dbReference>
<dbReference type="Gene3D" id="6.10.140.430">
    <property type="match status" value="1"/>
</dbReference>
<dbReference type="Pfam" id="PF05192">
    <property type="entry name" value="MutS_III"/>
    <property type="match status" value="1"/>
</dbReference>
<organism evidence="13 14">
    <name type="scientific">Acuticoccus sediminis</name>
    <dbReference type="NCBI Taxonomy" id="2184697"/>
    <lineage>
        <taxon>Bacteria</taxon>
        <taxon>Pseudomonadati</taxon>
        <taxon>Pseudomonadota</taxon>
        <taxon>Alphaproteobacteria</taxon>
        <taxon>Hyphomicrobiales</taxon>
        <taxon>Amorphaceae</taxon>
        <taxon>Acuticoccus</taxon>
    </lineage>
</organism>
<evidence type="ECO:0000256" key="5">
    <source>
        <dbReference type="ARBA" id="ARBA00022840"/>
    </source>
</evidence>
<dbReference type="RefSeq" id="WP_111352207.1">
    <property type="nucleotide sequence ID" value="NZ_QHHQ01000010.1"/>
</dbReference>
<gene>
    <name evidence="9" type="primary">mutS</name>
    <name evidence="13" type="ORF">DLJ53_30835</name>
</gene>
<dbReference type="Pfam" id="PF01624">
    <property type="entry name" value="MutS_I"/>
    <property type="match status" value="1"/>
</dbReference>
<dbReference type="InterPro" id="IPR017261">
    <property type="entry name" value="DNA_mismatch_repair_MutS/MSH"/>
</dbReference>
<dbReference type="InterPro" id="IPR036678">
    <property type="entry name" value="MutS_con_dom_sf"/>
</dbReference>
<comment type="similarity">
    <text evidence="1 9 10">Belongs to the DNA mismatch repair MutS family.</text>
</comment>
<dbReference type="GO" id="GO:0140664">
    <property type="term" value="F:ATP-dependent DNA damage sensor activity"/>
    <property type="evidence" value="ECO:0007669"/>
    <property type="project" value="InterPro"/>
</dbReference>
<dbReference type="GO" id="GO:0003684">
    <property type="term" value="F:damaged DNA binding"/>
    <property type="evidence" value="ECO:0007669"/>
    <property type="project" value="UniProtKB-UniRule"/>
</dbReference>
<protein>
    <recommendedName>
        <fullName evidence="2 9">DNA mismatch repair protein MutS</fullName>
    </recommendedName>
</protein>
<dbReference type="InterPro" id="IPR007695">
    <property type="entry name" value="DNA_mismatch_repair_MutS-lik_N"/>
</dbReference>
<keyword evidence="7 9" id="KW-0234">DNA repair</keyword>
<dbReference type="OrthoDB" id="9802448at2"/>
<dbReference type="InterPro" id="IPR016151">
    <property type="entry name" value="DNA_mismatch_repair_MutS_N"/>
</dbReference>
<evidence type="ECO:0000256" key="8">
    <source>
        <dbReference type="ARBA" id="ARBA00024647"/>
    </source>
</evidence>
<dbReference type="InterPro" id="IPR005748">
    <property type="entry name" value="DNA_mismatch_repair_MutS"/>
</dbReference>
<comment type="function">
    <text evidence="8 9">This protein is involved in the repair of mismatches in DNA. It is possible that it carries out the mismatch recognition step. This protein has a weak ATPase activity.</text>
</comment>
<dbReference type="GO" id="GO:0005829">
    <property type="term" value="C:cytosol"/>
    <property type="evidence" value="ECO:0007669"/>
    <property type="project" value="TreeGrafter"/>
</dbReference>
<dbReference type="Gene3D" id="3.40.1170.10">
    <property type="entry name" value="DNA repair protein MutS, domain I"/>
    <property type="match status" value="1"/>
</dbReference>
<dbReference type="InterPro" id="IPR000432">
    <property type="entry name" value="DNA_mismatch_repair_MutS_C"/>
</dbReference>
<evidence type="ECO:0000256" key="11">
    <source>
        <dbReference type="SAM" id="MobiDB-lite"/>
    </source>
</evidence>
<dbReference type="NCBIfam" id="TIGR01070">
    <property type="entry name" value="mutS1"/>
    <property type="match status" value="1"/>
</dbReference>
<dbReference type="PANTHER" id="PTHR11361">
    <property type="entry name" value="DNA MISMATCH REPAIR PROTEIN MUTS FAMILY MEMBER"/>
    <property type="match status" value="1"/>
</dbReference>
<keyword evidence="14" id="KW-1185">Reference proteome</keyword>
<evidence type="ECO:0000256" key="7">
    <source>
        <dbReference type="ARBA" id="ARBA00023204"/>
    </source>
</evidence>
<evidence type="ECO:0000256" key="3">
    <source>
        <dbReference type="ARBA" id="ARBA00022741"/>
    </source>
</evidence>
<dbReference type="PANTHER" id="PTHR11361:SF34">
    <property type="entry name" value="DNA MISMATCH REPAIR PROTEIN MSH1, MITOCHONDRIAL"/>
    <property type="match status" value="1"/>
</dbReference>
<keyword evidence="6 9" id="KW-0238">DNA-binding</keyword>
<name>A0A8B2NQE0_9HYPH</name>
<dbReference type="InterPro" id="IPR027417">
    <property type="entry name" value="P-loop_NTPase"/>
</dbReference>
<evidence type="ECO:0000256" key="2">
    <source>
        <dbReference type="ARBA" id="ARBA00021982"/>
    </source>
</evidence>
<dbReference type="AlphaFoldDB" id="A0A8B2NQE0"/>
<dbReference type="Gene3D" id="3.40.50.300">
    <property type="entry name" value="P-loop containing nucleotide triphosphate hydrolases"/>
    <property type="match status" value="1"/>
</dbReference>
<dbReference type="HAMAP" id="MF_00096">
    <property type="entry name" value="MutS"/>
    <property type="match status" value="1"/>
</dbReference>
<dbReference type="GO" id="GO:0006298">
    <property type="term" value="P:mismatch repair"/>
    <property type="evidence" value="ECO:0007669"/>
    <property type="project" value="UniProtKB-UniRule"/>
</dbReference>
<dbReference type="EMBL" id="QHHQ01000010">
    <property type="protein sequence ID" value="RAH97101.1"/>
    <property type="molecule type" value="Genomic_DNA"/>
</dbReference>
<dbReference type="Pfam" id="PF00488">
    <property type="entry name" value="MutS_V"/>
    <property type="match status" value="1"/>
</dbReference>
<dbReference type="SUPFAM" id="SSF52540">
    <property type="entry name" value="P-loop containing nucleoside triphosphate hydrolases"/>
    <property type="match status" value="1"/>
</dbReference>
<dbReference type="InterPro" id="IPR007861">
    <property type="entry name" value="DNA_mismatch_repair_MutS_clamp"/>
</dbReference>
<feature type="domain" description="DNA mismatch repair proteins mutS family" evidence="12">
    <location>
        <begin position="738"/>
        <end position="754"/>
    </location>
</feature>
<dbReference type="InterPro" id="IPR036187">
    <property type="entry name" value="DNA_mismatch_repair_MutS_sf"/>
</dbReference>
<dbReference type="SUPFAM" id="SSF53150">
    <property type="entry name" value="DNA repair protein MutS, domain II"/>
    <property type="match status" value="1"/>
</dbReference>
<feature type="binding site" evidence="9">
    <location>
        <begin position="664"/>
        <end position="671"/>
    </location>
    <ligand>
        <name>ATP</name>
        <dbReference type="ChEBI" id="CHEBI:30616"/>
    </ligand>
</feature>
<dbReference type="Pfam" id="PF05188">
    <property type="entry name" value="MutS_II"/>
    <property type="match status" value="1"/>
</dbReference>
<evidence type="ECO:0000259" key="12">
    <source>
        <dbReference type="PROSITE" id="PS00486"/>
    </source>
</evidence>
<feature type="region of interest" description="Disordered" evidence="11">
    <location>
        <begin position="1"/>
        <end position="38"/>
    </location>
</feature>
<proteinExistence type="inferred from homology"/>
<dbReference type="InterPro" id="IPR045076">
    <property type="entry name" value="MutS"/>
</dbReference>
<feature type="region of interest" description="Disordered" evidence="11">
    <location>
        <begin position="870"/>
        <end position="896"/>
    </location>
</feature>
<comment type="caution">
    <text evidence="13">The sequence shown here is derived from an EMBL/GenBank/DDBJ whole genome shotgun (WGS) entry which is preliminary data.</text>
</comment>
<dbReference type="NCBIfam" id="NF003810">
    <property type="entry name" value="PRK05399.1"/>
    <property type="match status" value="1"/>
</dbReference>
<dbReference type="Gene3D" id="1.10.1420.10">
    <property type="match status" value="2"/>
</dbReference>
<dbReference type="GO" id="GO:0005524">
    <property type="term" value="F:ATP binding"/>
    <property type="evidence" value="ECO:0007669"/>
    <property type="project" value="UniProtKB-UniRule"/>
</dbReference>
<keyword evidence="5 9" id="KW-0067">ATP-binding</keyword>
<keyword evidence="4 9" id="KW-0227">DNA damage</keyword>
<evidence type="ECO:0000256" key="1">
    <source>
        <dbReference type="ARBA" id="ARBA00006271"/>
    </source>
</evidence>
<dbReference type="PIRSF" id="PIRSF037677">
    <property type="entry name" value="DNA_mis_repair_Msh6"/>
    <property type="match status" value="1"/>
</dbReference>
<feature type="compositionally biased region" description="Low complexity" evidence="11">
    <location>
        <begin position="870"/>
        <end position="879"/>
    </location>
</feature>
<dbReference type="InterPro" id="IPR007696">
    <property type="entry name" value="DNA_mismatch_repair_MutS_core"/>
</dbReference>
<dbReference type="Proteomes" id="UP000249590">
    <property type="component" value="Unassembled WGS sequence"/>
</dbReference>
<dbReference type="PROSITE" id="PS00486">
    <property type="entry name" value="DNA_MISMATCH_REPAIR_2"/>
    <property type="match status" value="1"/>
</dbReference>
<evidence type="ECO:0000256" key="4">
    <source>
        <dbReference type="ARBA" id="ARBA00022763"/>
    </source>
</evidence>
<dbReference type="FunFam" id="3.40.1170.10:FF:000001">
    <property type="entry name" value="DNA mismatch repair protein MutS"/>
    <property type="match status" value="1"/>
</dbReference>
<keyword evidence="3 9" id="KW-0547">Nucleotide-binding</keyword>
<evidence type="ECO:0000313" key="14">
    <source>
        <dbReference type="Proteomes" id="UP000249590"/>
    </source>
</evidence>
<evidence type="ECO:0000256" key="6">
    <source>
        <dbReference type="ARBA" id="ARBA00023125"/>
    </source>
</evidence>
<dbReference type="SUPFAM" id="SSF48334">
    <property type="entry name" value="DNA repair protein MutS, domain III"/>
    <property type="match status" value="1"/>
</dbReference>
<reference evidence="13 14" key="1">
    <citation type="submission" date="2018-05" db="EMBL/GenBank/DDBJ databases">
        <title>Acuticoccus sediminis sp. nov., isolated from deep-sea sediment of Indian Ocean.</title>
        <authorList>
            <person name="Liu X."/>
            <person name="Lai Q."/>
            <person name="Du Y."/>
            <person name="Sun F."/>
            <person name="Zhang X."/>
            <person name="Wang S."/>
            <person name="Shao Z."/>
        </authorList>
    </citation>
    <scope>NUCLEOTIDE SEQUENCE [LARGE SCALE GENOMIC DNA]</scope>
    <source>
        <strain evidence="13 14">PTG4-2</strain>
    </source>
</reference>
<accession>A0A8B2NQE0</accession>
<evidence type="ECO:0000256" key="10">
    <source>
        <dbReference type="RuleBase" id="RU003756"/>
    </source>
</evidence>
<dbReference type="Pfam" id="PF05190">
    <property type="entry name" value="MutS_IV"/>
    <property type="match status" value="1"/>
</dbReference>
<dbReference type="SMART" id="SM00533">
    <property type="entry name" value="MUTSd"/>
    <property type="match status" value="1"/>
</dbReference>
<dbReference type="InterPro" id="IPR007860">
    <property type="entry name" value="DNA_mmatch_repair_MutS_con_dom"/>
</dbReference>
<dbReference type="SUPFAM" id="SSF55271">
    <property type="entry name" value="DNA repair protein MutS, domain I"/>
    <property type="match status" value="1"/>
</dbReference>
<evidence type="ECO:0000313" key="13">
    <source>
        <dbReference type="EMBL" id="RAH97101.1"/>
    </source>
</evidence>
<evidence type="ECO:0000256" key="9">
    <source>
        <dbReference type="HAMAP-Rule" id="MF_00096"/>
    </source>
</evidence>
<dbReference type="SMART" id="SM00534">
    <property type="entry name" value="MUTSac"/>
    <property type="match status" value="1"/>
</dbReference>
<dbReference type="CDD" id="cd03284">
    <property type="entry name" value="ABC_MutS1"/>
    <property type="match status" value="1"/>
</dbReference>
<sequence>MSRDADENAGRLASASDIGELTGSRPRGSGPKPDPDDVEAVIAAGATPMMAQYLTIKAQNPEGLLFYRMGDFYELFFEDAEVAAKALSIHCTTRGTHLGEPIKMAGVPVHAAEEYLARLIAQNFRVVIAEQTEDPAEAKKRGAKSVVARAVVRIVTPGTITEERLLAPDRASLLVAVAPGKTEVGIAAADVAAGRFILTAATPETFAAEIARLDPVELIAPEGADLPPMPVRVTVARRVPSEFRAAGAPARLAANFGVADLAAFGTFSDAEAAAGLALVNYLAETQLANAPPLDPPRKDAPDRVMAIDAATRASLELTRPSRPDGPTLLSAIDCTVSGIGAQLLSDRLSSPSLVREEISDRHDSVAAFEADPVARSAVRSALKAVPDLLRAAGRLAAGRGQPRDALAVCRALHAASDAAAALPSERPALIEAAAAVLTAAPGALGERLAATLDERAASGNQPDGYIAHGVDAALDEARTLRDESRRFVAGLQADYQKETGVRSLKIKHNAVLGWFIEVPAGHADTLHSHETFSHRQSLASAVRFTTNTLRDLESRILAASEDARTAEQAIFADLVAAIVEARPWLSEVARQMAEMDVASALAERAAVSRWVRPTIEDGLAFEIDAGRHPVVEAALGDRSRFVPNDCVLSPPDDDGLARAVILTGPNMGGKSTYLRQNALIAVLAQAGSFVPAKRARIGIVDRLFSRIGASDDLAAGRSTFMVEMVELAAILNQAGPGALVILDEIGRGTATFDGLSIAWAALERLNEVGCRTLFATHYHEITTLSERRSRIGNATMRVKEFRGDIVFLHQVEAGAADRSYGVQVARLAGLPATVVRRARDVLARLEESDRGAARAALAADLPLFAAGAEPAENAASGGPSRSATLETLDEIDPDALSPREALDALYALKAARRAETEGD</sequence>
<dbReference type="Gene3D" id="3.30.420.110">
    <property type="entry name" value="MutS, connector domain"/>
    <property type="match status" value="1"/>
</dbReference>